<dbReference type="PANTHER" id="PTHR24305:SF210">
    <property type="entry name" value="CYTOCHROME P450 MONOOXYGENASE ASQL-RELATED"/>
    <property type="match status" value="1"/>
</dbReference>
<feature type="transmembrane region" description="Helical" evidence="9">
    <location>
        <begin position="160"/>
        <end position="182"/>
    </location>
</feature>
<name>A0A4S8QJL6_9HELO</name>
<dbReference type="PRINTS" id="PR00463">
    <property type="entry name" value="EP450I"/>
</dbReference>
<evidence type="ECO:0000256" key="3">
    <source>
        <dbReference type="ARBA" id="ARBA00022617"/>
    </source>
</evidence>
<keyword evidence="4 7" id="KW-0479">Metal-binding</keyword>
<dbReference type="InterPro" id="IPR036396">
    <property type="entry name" value="Cyt_P450_sf"/>
</dbReference>
<dbReference type="PRINTS" id="PR00385">
    <property type="entry name" value="P450"/>
</dbReference>
<dbReference type="GO" id="GO:0004497">
    <property type="term" value="F:monooxygenase activity"/>
    <property type="evidence" value="ECO:0007669"/>
    <property type="project" value="InterPro"/>
</dbReference>
<gene>
    <name evidence="11" type="ORF">BGAL_0526g00080</name>
</gene>
<dbReference type="CDD" id="cd11058">
    <property type="entry name" value="CYP60B-like"/>
    <property type="match status" value="1"/>
</dbReference>
<reference evidence="11 12" key="1">
    <citation type="submission" date="2017-12" db="EMBL/GenBank/DDBJ databases">
        <title>Comparative genomics of Botrytis spp.</title>
        <authorList>
            <person name="Valero-Jimenez C.A."/>
            <person name="Tapia P."/>
            <person name="Veloso J."/>
            <person name="Silva-Moreno E."/>
            <person name="Staats M."/>
            <person name="Valdes J.H."/>
            <person name="Van Kan J.A.L."/>
        </authorList>
    </citation>
    <scope>NUCLEOTIDE SEQUENCE [LARGE SCALE GENOMIC DNA]</scope>
    <source>
        <strain evidence="11 12">MUCL435</strain>
    </source>
</reference>
<dbReference type="GO" id="GO:0016705">
    <property type="term" value="F:oxidoreductase activity, acting on paired donors, with incorporation or reduction of molecular oxygen"/>
    <property type="evidence" value="ECO:0007669"/>
    <property type="project" value="InterPro"/>
</dbReference>
<comment type="cofactor">
    <cofactor evidence="1 7">
        <name>heme</name>
        <dbReference type="ChEBI" id="CHEBI:30413"/>
    </cofactor>
</comment>
<evidence type="ECO:0000256" key="8">
    <source>
        <dbReference type="SAM" id="MobiDB-lite"/>
    </source>
</evidence>
<dbReference type="InterPro" id="IPR049326">
    <property type="entry name" value="Rhodopsin_dom_fungi"/>
</dbReference>
<organism evidence="11 12">
    <name type="scientific">Botrytis galanthina</name>
    <dbReference type="NCBI Taxonomy" id="278940"/>
    <lineage>
        <taxon>Eukaryota</taxon>
        <taxon>Fungi</taxon>
        <taxon>Dikarya</taxon>
        <taxon>Ascomycota</taxon>
        <taxon>Pezizomycotina</taxon>
        <taxon>Leotiomycetes</taxon>
        <taxon>Helotiales</taxon>
        <taxon>Sclerotiniaceae</taxon>
        <taxon>Botrytis</taxon>
    </lineage>
</organism>
<dbReference type="AlphaFoldDB" id="A0A4S8QJL6"/>
<dbReference type="Gene3D" id="1.10.630.10">
    <property type="entry name" value="Cytochrome P450"/>
    <property type="match status" value="1"/>
</dbReference>
<accession>A0A4S8QJL6</accession>
<proteinExistence type="inferred from homology"/>
<keyword evidence="12" id="KW-1185">Reference proteome</keyword>
<dbReference type="InterPro" id="IPR050121">
    <property type="entry name" value="Cytochrome_P450_monoxygenase"/>
</dbReference>
<evidence type="ECO:0000256" key="2">
    <source>
        <dbReference type="ARBA" id="ARBA00010617"/>
    </source>
</evidence>
<evidence type="ECO:0000313" key="12">
    <source>
        <dbReference type="Proteomes" id="UP000308671"/>
    </source>
</evidence>
<dbReference type="OrthoDB" id="1470350at2759"/>
<feature type="transmembrane region" description="Helical" evidence="9">
    <location>
        <begin position="207"/>
        <end position="230"/>
    </location>
</feature>
<protein>
    <recommendedName>
        <fullName evidence="10">Rhodopsin domain-containing protein</fullName>
    </recommendedName>
</protein>
<evidence type="ECO:0000256" key="9">
    <source>
        <dbReference type="SAM" id="Phobius"/>
    </source>
</evidence>
<feature type="binding site" description="axial binding residue" evidence="7">
    <location>
        <position position="865"/>
    </location>
    <ligand>
        <name>heme</name>
        <dbReference type="ChEBI" id="CHEBI:30413"/>
    </ligand>
    <ligandPart>
        <name>Fe</name>
        <dbReference type="ChEBI" id="CHEBI:18248"/>
    </ligandPart>
</feature>
<dbReference type="SUPFAM" id="SSF48264">
    <property type="entry name" value="Cytochrome P450"/>
    <property type="match status" value="1"/>
</dbReference>
<evidence type="ECO:0000256" key="7">
    <source>
        <dbReference type="PIRSR" id="PIRSR602401-1"/>
    </source>
</evidence>
<evidence type="ECO:0000256" key="1">
    <source>
        <dbReference type="ARBA" id="ARBA00001971"/>
    </source>
</evidence>
<keyword evidence="3 7" id="KW-0349">Heme</keyword>
<dbReference type="Pfam" id="PF00067">
    <property type="entry name" value="p450"/>
    <property type="match status" value="1"/>
</dbReference>
<dbReference type="GO" id="GO:0020037">
    <property type="term" value="F:heme binding"/>
    <property type="evidence" value="ECO:0007669"/>
    <property type="project" value="InterPro"/>
</dbReference>
<dbReference type="Pfam" id="PF20684">
    <property type="entry name" value="Fung_rhodopsin"/>
    <property type="match status" value="1"/>
</dbReference>
<comment type="similarity">
    <text evidence="2">Belongs to the cytochrome P450 family.</text>
</comment>
<feature type="transmembrane region" description="Helical" evidence="9">
    <location>
        <begin position="47"/>
        <end position="70"/>
    </location>
</feature>
<dbReference type="InterPro" id="IPR001128">
    <property type="entry name" value="Cyt_P450"/>
</dbReference>
<dbReference type="Proteomes" id="UP000308671">
    <property type="component" value="Unassembled WGS sequence"/>
</dbReference>
<keyword evidence="5 7" id="KW-0408">Iron</keyword>
<comment type="caution">
    <text evidence="11">The sequence shown here is derived from an EMBL/GenBank/DDBJ whole genome shotgun (WGS) entry which is preliminary data.</text>
</comment>
<feature type="transmembrane region" description="Helical" evidence="9">
    <location>
        <begin position="126"/>
        <end position="148"/>
    </location>
</feature>
<dbReference type="PROSITE" id="PS00086">
    <property type="entry name" value="CYTOCHROME_P450"/>
    <property type="match status" value="1"/>
</dbReference>
<evidence type="ECO:0000256" key="5">
    <source>
        <dbReference type="ARBA" id="ARBA00023004"/>
    </source>
</evidence>
<feature type="transmembrane region" description="Helical" evidence="9">
    <location>
        <begin position="82"/>
        <end position="106"/>
    </location>
</feature>
<dbReference type="EMBL" id="PQXL01000525">
    <property type="protein sequence ID" value="THV45137.1"/>
    <property type="molecule type" value="Genomic_DNA"/>
</dbReference>
<feature type="region of interest" description="Disordered" evidence="8">
    <location>
        <begin position="833"/>
        <end position="869"/>
    </location>
</feature>
<keyword evidence="9" id="KW-0472">Membrane</keyword>
<dbReference type="GO" id="GO:0005506">
    <property type="term" value="F:iron ion binding"/>
    <property type="evidence" value="ECO:0007669"/>
    <property type="project" value="InterPro"/>
</dbReference>
<evidence type="ECO:0000259" key="10">
    <source>
        <dbReference type="Pfam" id="PF20684"/>
    </source>
</evidence>
<feature type="domain" description="Rhodopsin" evidence="10">
    <location>
        <begin position="66"/>
        <end position="304"/>
    </location>
</feature>
<evidence type="ECO:0000256" key="6">
    <source>
        <dbReference type="ARBA" id="ARBA00023026"/>
    </source>
</evidence>
<keyword evidence="9" id="KW-1133">Transmembrane helix</keyword>
<dbReference type="InterPro" id="IPR002401">
    <property type="entry name" value="Cyt_P450_E_grp-I"/>
</dbReference>
<keyword evidence="9" id="KW-0812">Transmembrane</keyword>
<evidence type="ECO:0000256" key="4">
    <source>
        <dbReference type="ARBA" id="ARBA00022723"/>
    </source>
</evidence>
<keyword evidence="6" id="KW-0843">Virulence</keyword>
<sequence length="869" mass="96879">MPATTSLSPAASSAQAAAIAAIKATMLAEPPPPGEVVNLIDPPSQRVAIIAVSVVFLVLTVAFVGLRLYANFFVKRSAGAEDYFCILATSLSIAYASFIIDLAWVSRHMWDVPVIWFSETYWKKRYVQNNIVAFAFLFSRIPILLLYLRIFGTTKKFRYAVYFGFAADFAIYMVNVPVLAYFCAPRPGGSWDSPDALAKCARIEPLAIVQGACNILLDIYILLLPVQPIIKLQMPTRTKLNIIAVFTTGVFALVASCVSLYYRYELSYGPDVNWNEGAFVSSAVVEINVAIICSSMPACHSLVKHYCGEAGLYASIRSLFGNGGSEISSAGSYDLKGSQTKSNILRPWRKGSNQSSESQTRLPDHEFQELSGGIGTGNEENSVACFAGSRQPKREYSGVKGDIEVKRSVEVEIVIGLCVRIAVRVWHNTSVGSSLLWFVTDYIIFSILRAAYNVTLHPLAKFRGPWLRAAFYFPDLLSLARGTAVEEIKNLHDRYGDIVRITPEALSFDTAQSWRDIYGLREGRREIRRDEKWHLDHAGKSNIIVANATDHSRMRRTLAHAFSDVALREQESLMTTYFEQLITKLREKIDGSAAGYVDLRDWYNFVTFDIVGDLCLGEAFGTLKSGSYHYWIEQILVGLKFVIVIRFAQAYPLFRIILALLMNLVPGVKKQKQVHMAYTIDKLEARLRKNTDRKDFISYILGNNKNGMSRDEIEGTATVMIMAGSETTASALCGATYYMLGHPNVLSAATSEVRKKFKTVDEINMVSVRDLPYINTIIEEALRMYPPTPSTLPRRTRSEGEIINGTFIPGNISVGVNHWAAYHAAKNFADPDTFDPARWSTPPPDKYKHDDKAAFQPFSTGPRNCLGKK</sequence>
<dbReference type="PANTHER" id="PTHR24305">
    <property type="entry name" value="CYTOCHROME P450"/>
    <property type="match status" value="1"/>
</dbReference>
<feature type="transmembrane region" description="Helical" evidence="9">
    <location>
        <begin position="242"/>
        <end position="262"/>
    </location>
</feature>
<dbReference type="InterPro" id="IPR017972">
    <property type="entry name" value="Cyt_P450_CS"/>
</dbReference>
<evidence type="ECO:0000313" key="11">
    <source>
        <dbReference type="EMBL" id="THV45137.1"/>
    </source>
</evidence>